<accession>A0A8H7W2V4</accession>
<dbReference type="InterPro" id="IPR052895">
    <property type="entry name" value="HetReg/Transcr_Mod"/>
</dbReference>
<reference evidence="2" key="1">
    <citation type="submission" date="2021-02" db="EMBL/GenBank/DDBJ databases">
        <title>Genome sequence Cadophora malorum strain M34.</title>
        <authorList>
            <person name="Stefanovic E."/>
            <person name="Vu D."/>
            <person name="Scully C."/>
            <person name="Dijksterhuis J."/>
            <person name="Roader J."/>
            <person name="Houbraken J."/>
        </authorList>
    </citation>
    <scope>NUCLEOTIDE SEQUENCE</scope>
    <source>
        <strain evidence="2">M34</strain>
    </source>
</reference>
<evidence type="ECO:0000313" key="2">
    <source>
        <dbReference type="EMBL" id="KAG4415736.1"/>
    </source>
</evidence>
<dbReference type="Proteomes" id="UP000664132">
    <property type="component" value="Unassembled WGS sequence"/>
</dbReference>
<evidence type="ECO:0000259" key="1">
    <source>
        <dbReference type="Pfam" id="PF06985"/>
    </source>
</evidence>
<gene>
    <name evidence="2" type="ORF">IFR04_011149</name>
</gene>
<dbReference type="Pfam" id="PF06985">
    <property type="entry name" value="HET"/>
    <property type="match status" value="1"/>
</dbReference>
<dbReference type="PANTHER" id="PTHR24148">
    <property type="entry name" value="ANKYRIN REPEAT DOMAIN-CONTAINING PROTEIN 39 HOMOLOG-RELATED"/>
    <property type="match status" value="1"/>
</dbReference>
<evidence type="ECO:0000313" key="3">
    <source>
        <dbReference type="Proteomes" id="UP000664132"/>
    </source>
</evidence>
<proteinExistence type="predicted"/>
<protein>
    <recommendedName>
        <fullName evidence="1">Heterokaryon incompatibility domain-containing protein</fullName>
    </recommendedName>
</protein>
<dbReference type="EMBL" id="JAFJYH010000210">
    <property type="protein sequence ID" value="KAG4415736.1"/>
    <property type="molecule type" value="Genomic_DNA"/>
</dbReference>
<name>A0A8H7W2V4_9HELO</name>
<dbReference type="OrthoDB" id="2157530at2759"/>
<dbReference type="AlphaFoldDB" id="A0A8H7W2V4"/>
<comment type="caution">
    <text evidence="2">The sequence shown here is derived from an EMBL/GenBank/DDBJ whole genome shotgun (WGS) entry which is preliminary data.</text>
</comment>
<dbReference type="Pfam" id="PF26639">
    <property type="entry name" value="Het-6_barrel"/>
    <property type="match status" value="1"/>
</dbReference>
<dbReference type="InterPro" id="IPR010730">
    <property type="entry name" value="HET"/>
</dbReference>
<feature type="domain" description="Heterokaryon incompatibility" evidence="1">
    <location>
        <begin position="2"/>
        <end position="136"/>
    </location>
</feature>
<dbReference type="PANTHER" id="PTHR24148:SF79">
    <property type="entry name" value="HETEROKARYON INCOMPATIBILITY DOMAIN-CONTAINING PROTEIN"/>
    <property type="match status" value="1"/>
</dbReference>
<keyword evidence="3" id="KW-1185">Reference proteome</keyword>
<organism evidence="2 3">
    <name type="scientific">Cadophora malorum</name>
    <dbReference type="NCBI Taxonomy" id="108018"/>
    <lineage>
        <taxon>Eukaryota</taxon>
        <taxon>Fungi</taxon>
        <taxon>Dikarya</taxon>
        <taxon>Ascomycota</taxon>
        <taxon>Pezizomycotina</taxon>
        <taxon>Leotiomycetes</taxon>
        <taxon>Helotiales</taxon>
        <taxon>Ploettnerulaceae</taxon>
        <taxon>Cadophora</taxon>
    </lineage>
</organism>
<sequence length="569" mass="65135">MEEKSLQVAQMRTVFSRAAHVYVWLGPGSIETAKAMDFATRVGTRALAVGALDLWSDRQLREQVTQNIKDRVSSVEVQVHNDRSMIMTRELTDFIFDILREPGLHEVAKLEGRSLEIGIKEVMQCEYWHRIWIIQEISLAQEATVLCGEKAIPLDVLDATFSTVSHCIRSGLRRLHHETQDFASGLSANFYECIALTTRRKHRCKDQSEILRLADIVYQAGIPPGRPHYSASDPRDIVFGLLGVVTDREALGLQVDYNMTRAAVFTALTRALIYNGVENLRAYHLDQCVPKQRWDPPDSLPSWVPDWEAIGKYGPDVYPINYFRAFNATAKISTPPRPRNCNEDDIRGLLRCPGCYVDIVTDVMQPPQWKKRDNWTSSRIVDVEAWLISIRDFAKLGPDPSPEEDYVWRTIMLDRYDGITRPNRFQAKPIDDEKAFIIRKIMRRMPIVAESLTEAQRHYICFELSSLSHFETLDQKLEYIVEWLKLIGSVDRGRTLFKTNKGMFGLGHEAIQREDIVCLLWGMRSPIILRPRADEAGGGFTFVGDAYVDGIMYGEFLETTPAHVDFKIY</sequence>